<evidence type="ECO:0000256" key="1">
    <source>
        <dbReference type="SAM" id="MobiDB-lite"/>
    </source>
</evidence>
<feature type="region of interest" description="Disordered" evidence="1">
    <location>
        <begin position="134"/>
        <end position="163"/>
    </location>
</feature>
<feature type="compositionally biased region" description="Low complexity" evidence="1">
    <location>
        <begin position="134"/>
        <end position="153"/>
    </location>
</feature>
<evidence type="ECO:0000313" key="3">
    <source>
        <dbReference type="Proteomes" id="UP000308197"/>
    </source>
</evidence>
<reference evidence="2 3" key="1">
    <citation type="journal article" date="2019" name="Nat. Ecol. Evol.">
        <title>Megaphylogeny resolves global patterns of mushroom evolution.</title>
        <authorList>
            <person name="Varga T."/>
            <person name="Krizsan K."/>
            <person name="Foldi C."/>
            <person name="Dima B."/>
            <person name="Sanchez-Garcia M."/>
            <person name="Sanchez-Ramirez S."/>
            <person name="Szollosi G.J."/>
            <person name="Szarkandi J.G."/>
            <person name="Papp V."/>
            <person name="Albert L."/>
            <person name="Andreopoulos W."/>
            <person name="Angelini C."/>
            <person name="Antonin V."/>
            <person name="Barry K.W."/>
            <person name="Bougher N.L."/>
            <person name="Buchanan P."/>
            <person name="Buyck B."/>
            <person name="Bense V."/>
            <person name="Catcheside P."/>
            <person name="Chovatia M."/>
            <person name="Cooper J."/>
            <person name="Damon W."/>
            <person name="Desjardin D."/>
            <person name="Finy P."/>
            <person name="Geml J."/>
            <person name="Haridas S."/>
            <person name="Hughes K."/>
            <person name="Justo A."/>
            <person name="Karasinski D."/>
            <person name="Kautmanova I."/>
            <person name="Kiss B."/>
            <person name="Kocsube S."/>
            <person name="Kotiranta H."/>
            <person name="LaButti K.M."/>
            <person name="Lechner B.E."/>
            <person name="Liimatainen K."/>
            <person name="Lipzen A."/>
            <person name="Lukacs Z."/>
            <person name="Mihaltcheva S."/>
            <person name="Morgado L.N."/>
            <person name="Niskanen T."/>
            <person name="Noordeloos M.E."/>
            <person name="Ohm R.A."/>
            <person name="Ortiz-Santana B."/>
            <person name="Ovrebo C."/>
            <person name="Racz N."/>
            <person name="Riley R."/>
            <person name="Savchenko A."/>
            <person name="Shiryaev A."/>
            <person name="Soop K."/>
            <person name="Spirin V."/>
            <person name="Szebenyi C."/>
            <person name="Tomsovsky M."/>
            <person name="Tulloss R.E."/>
            <person name="Uehling J."/>
            <person name="Grigoriev I.V."/>
            <person name="Vagvolgyi C."/>
            <person name="Papp T."/>
            <person name="Martin F.M."/>
            <person name="Miettinen O."/>
            <person name="Hibbett D.S."/>
            <person name="Nagy L.G."/>
        </authorList>
    </citation>
    <scope>NUCLEOTIDE SEQUENCE [LARGE SCALE GENOMIC DNA]</scope>
    <source>
        <strain evidence="2 3">HHB13444</strain>
    </source>
</reference>
<proteinExistence type="predicted"/>
<dbReference type="AlphaFoldDB" id="A0A5C3PBI3"/>
<protein>
    <submittedName>
        <fullName evidence="2">Uncharacterized protein</fullName>
    </submittedName>
</protein>
<accession>A0A5C3PBI3</accession>
<dbReference type="InParanoid" id="A0A5C3PBI3"/>
<evidence type="ECO:0000313" key="2">
    <source>
        <dbReference type="EMBL" id="TFK87006.1"/>
    </source>
</evidence>
<sequence length="237" mass="24481">MSSQTSTFTGTFAGIPASIVIDSSSPTSYVSSSFVLSQNVPRAISFTNGVSSFTSRGPLVLPTPGGWYRSNSELPVQYLRSYDVLLGTDWIAACGPRLQGSYLLDPLNTVALPSWCTWERSPLGSPYVPVADASTSTSSASSADDRSSVSSSRGLGSNNVAGSSRGSASVIPSAFGNICPGASVVLARPPLGAFHPNASRTSVLSVALSHGIPVVDDIVTMQRSLLGHLLSGHCEIG</sequence>
<gene>
    <name evidence="2" type="ORF">K466DRAFT_131508</name>
</gene>
<dbReference type="Proteomes" id="UP000308197">
    <property type="component" value="Unassembled WGS sequence"/>
</dbReference>
<name>A0A5C3PBI3_9APHY</name>
<organism evidence="2 3">
    <name type="scientific">Polyporus arcularius HHB13444</name>
    <dbReference type="NCBI Taxonomy" id="1314778"/>
    <lineage>
        <taxon>Eukaryota</taxon>
        <taxon>Fungi</taxon>
        <taxon>Dikarya</taxon>
        <taxon>Basidiomycota</taxon>
        <taxon>Agaricomycotina</taxon>
        <taxon>Agaricomycetes</taxon>
        <taxon>Polyporales</taxon>
        <taxon>Polyporaceae</taxon>
        <taxon>Polyporus</taxon>
    </lineage>
</organism>
<dbReference type="EMBL" id="ML211173">
    <property type="protein sequence ID" value="TFK87006.1"/>
    <property type="molecule type" value="Genomic_DNA"/>
</dbReference>
<feature type="compositionally biased region" description="Polar residues" evidence="1">
    <location>
        <begin position="154"/>
        <end position="163"/>
    </location>
</feature>
<keyword evidence="3" id="KW-1185">Reference proteome</keyword>